<feature type="transmembrane region" description="Helical" evidence="1">
    <location>
        <begin position="42"/>
        <end position="64"/>
    </location>
</feature>
<feature type="transmembrane region" description="Helical" evidence="1">
    <location>
        <begin position="12"/>
        <end position="36"/>
    </location>
</feature>
<dbReference type="InterPro" id="IPR027197">
    <property type="entry name" value="SLC43A3"/>
</dbReference>
<dbReference type="Proteomes" id="UP000759131">
    <property type="component" value="Unassembled WGS sequence"/>
</dbReference>
<sequence length="360" mass="41121">MQFANLYPRKRSTIISLYSGAFCASAVVFVALKYLYDCGLAYLSVTLLLVIASLSMFPFTLITLPADCVREESDDSIDKTKSMFLRNTCRSSLSFITPVTLEKFTLISSPNFRRKMQSLAENNQNDIISDRNNYSNNITSVNKTMLWMGDQIKPTVGVTQVVSAVPAVKQNSPPLSISLWSWAFNLHQWWFSWLITYMVLYIGSLNLWLERVTTDIRIAGNFAKIYGIAQIAALVLAPMAGFFMDWSVERADRETDPFLRKLNRVRAGFWPLFTTSLFLSFCLFCRFFDSETAIYTSIVFMTIFRAFLVAVGTAYLRIRFNGEHFNRLLGIMSTSASVVSLVQFPLFVWESQYPESAFWK</sequence>
<evidence type="ECO:0000313" key="2">
    <source>
        <dbReference type="EMBL" id="CAD7640996.1"/>
    </source>
</evidence>
<dbReference type="OrthoDB" id="6424013at2759"/>
<feature type="transmembrane region" description="Helical" evidence="1">
    <location>
        <begin position="269"/>
        <end position="288"/>
    </location>
</feature>
<keyword evidence="1" id="KW-0812">Transmembrane</keyword>
<organism evidence="2">
    <name type="scientific">Medioppia subpectinata</name>
    <dbReference type="NCBI Taxonomy" id="1979941"/>
    <lineage>
        <taxon>Eukaryota</taxon>
        <taxon>Metazoa</taxon>
        <taxon>Ecdysozoa</taxon>
        <taxon>Arthropoda</taxon>
        <taxon>Chelicerata</taxon>
        <taxon>Arachnida</taxon>
        <taxon>Acari</taxon>
        <taxon>Acariformes</taxon>
        <taxon>Sarcoptiformes</taxon>
        <taxon>Oribatida</taxon>
        <taxon>Brachypylina</taxon>
        <taxon>Oppioidea</taxon>
        <taxon>Oppiidae</taxon>
        <taxon>Medioppia</taxon>
    </lineage>
</organism>
<feature type="non-terminal residue" evidence="2">
    <location>
        <position position="360"/>
    </location>
</feature>
<feature type="transmembrane region" description="Helical" evidence="1">
    <location>
        <begin position="189"/>
        <end position="208"/>
    </location>
</feature>
<feature type="transmembrane region" description="Helical" evidence="1">
    <location>
        <begin position="328"/>
        <end position="349"/>
    </location>
</feature>
<protein>
    <submittedName>
        <fullName evidence="2">Uncharacterized protein</fullName>
    </submittedName>
</protein>
<keyword evidence="1" id="KW-0472">Membrane</keyword>
<accession>A0A7R9QDR2</accession>
<dbReference type="EMBL" id="OC879123">
    <property type="protein sequence ID" value="CAD7640996.1"/>
    <property type="molecule type" value="Genomic_DNA"/>
</dbReference>
<dbReference type="PANTHER" id="PTHR20765:SF1">
    <property type="entry name" value="EQUILIBRATIVE NUCLEOBASE TRANSPORTER 1"/>
    <property type="match status" value="1"/>
</dbReference>
<reference evidence="2" key="1">
    <citation type="submission" date="2020-11" db="EMBL/GenBank/DDBJ databases">
        <authorList>
            <person name="Tran Van P."/>
        </authorList>
    </citation>
    <scope>NUCLEOTIDE SEQUENCE</scope>
</reference>
<name>A0A7R9QDR2_9ACAR</name>
<keyword evidence="3" id="KW-1185">Reference proteome</keyword>
<proteinExistence type="predicted"/>
<evidence type="ECO:0000313" key="3">
    <source>
        <dbReference type="Proteomes" id="UP000759131"/>
    </source>
</evidence>
<dbReference type="SUPFAM" id="SSF103473">
    <property type="entry name" value="MFS general substrate transporter"/>
    <property type="match status" value="1"/>
</dbReference>
<dbReference type="PANTHER" id="PTHR20765">
    <property type="entry name" value="SOLUTE CARRIER FAMILY 43 MEMBER 3-RELATED"/>
    <property type="match status" value="1"/>
</dbReference>
<dbReference type="EMBL" id="CAJPIZ010024548">
    <property type="protein sequence ID" value="CAG2118508.1"/>
    <property type="molecule type" value="Genomic_DNA"/>
</dbReference>
<gene>
    <name evidence="2" type="ORF">OSB1V03_LOCUS18459</name>
</gene>
<evidence type="ECO:0000256" key="1">
    <source>
        <dbReference type="SAM" id="Phobius"/>
    </source>
</evidence>
<keyword evidence="1" id="KW-1133">Transmembrane helix</keyword>
<feature type="transmembrane region" description="Helical" evidence="1">
    <location>
        <begin position="228"/>
        <end position="248"/>
    </location>
</feature>
<dbReference type="InterPro" id="IPR036259">
    <property type="entry name" value="MFS_trans_sf"/>
</dbReference>
<dbReference type="AlphaFoldDB" id="A0A7R9QDR2"/>
<feature type="transmembrane region" description="Helical" evidence="1">
    <location>
        <begin position="294"/>
        <end position="316"/>
    </location>
</feature>